<feature type="compositionally biased region" description="Basic and acidic residues" evidence="1">
    <location>
        <begin position="1262"/>
        <end position="1286"/>
    </location>
</feature>
<dbReference type="Proteomes" id="UP000316759">
    <property type="component" value="Unassembled WGS sequence"/>
</dbReference>
<feature type="region of interest" description="Disordered" evidence="1">
    <location>
        <begin position="833"/>
        <end position="868"/>
    </location>
</feature>
<feature type="region of interest" description="Disordered" evidence="1">
    <location>
        <begin position="442"/>
        <end position="473"/>
    </location>
</feature>
<feature type="region of interest" description="Disordered" evidence="1">
    <location>
        <begin position="1298"/>
        <end position="1323"/>
    </location>
</feature>
<gene>
    <name evidence="2" type="ORF">FGIG_04396</name>
</gene>
<evidence type="ECO:0000256" key="1">
    <source>
        <dbReference type="SAM" id="MobiDB-lite"/>
    </source>
</evidence>
<feature type="region of interest" description="Disordered" evidence="1">
    <location>
        <begin position="1009"/>
        <end position="1038"/>
    </location>
</feature>
<reference evidence="2 3" key="1">
    <citation type="submission" date="2019-04" db="EMBL/GenBank/DDBJ databases">
        <title>Annotation for the trematode Fasciola gigantica.</title>
        <authorList>
            <person name="Choi Y.-J."/>
        </authorList>
    </citation>
    <scope>NUCLEOTIDE SEQUENCE [LARGE SCALE GENOMIC DNA]</scope>
    <source>
        <strain evidence="2">Uganda_cow_1</strain>
    </source>
</reference>
<feature type="region of interest" description="Disordered" evidence="1">
    <location>
        <begin position="1212"/>
        <end position="1286"/>
    </location>
</feature>
<organism evidence="2 3">
    <name type="scientific">Fasciola gigantica</name>
    <name type="common">Giant liver fluke</name>
    <dbReference type="NCBI Taxonomy" id="46835"/>
    <lineage>
        <taxon>Eukaryota</taxon>
        <taxon>Metazoa</taxon>
        <taxon>Spiralia</taxon>
        <taxon>Lophotrochozoa</taxon>
        <taxon>Platyhelminthes</taxon>
        <taxon>Trematoda</taxon>
        <taxon>Digenea</taxon>
        <taxon>Plagiorchiida</taxon>
        <taxon>Echinostomata</taxon>
        <taxon>Echinostomatoidea</taxon>
        <taxon>Fasciolidae</taxon>
        <taxon>Fasciola</taxon>
    </lineage>
</organism>
<evidence type="ECO:0000313" key="3">
    <source>
        <dbReference type="Proteomes" id="UP000316759"/>
    </source>
</evidence>
<feature type="region of interest" description="Disordered" evidence="1">
    <location>
        <begin position="750"/>
        <end position="780"/>
    </location>
</feature>
<dbReference type="OrthoDB" id="6279665at2759"/>
<sequence>MSQANAVCYTWTEYVFNQFPTEINHIADNAYVRKTLARLHCHLRVERDFHALGSQIRVLVAAPDSKTLAECNRTLERIVPEYCTRKRYRVASPPKICEKYRLLIKSDSSGDDSLGTTTSGNYWTGSCGERKKLIRFTAAKPVVKRLRWALVHNIRKPCPNPNESGRVRSKWDTRRLTTCSRMSRWPSFPTPTARSGEWRKGDLDVKANTQLTPIGRSLAWIKATHKSPFNLRSITRGPESRNKSVTTLADITNTSLKGEQHTWMHIRESVAKQAMGDGTNTNMNVFQETTAQNLSGHRSISYSCWLSDRKKDNTLKDSPGLRSGLGDSRDPRCLYESILKRTDNTSRNTSKDMTAFTGEECDSNQSSWELEKEKGNILDSGGLIRSHCSSSDKKLDNSMKVKQYLTQFIGERSQSVTSHVTRRTQSSLGSSHCFTKKSDHFQMNRPKSHSVSQKPSPHQMLPKNLSVTSPPSMRATKSACTVRDEASPQRKHQTQNQPFFFKPPRRFIRMNEMKRGNLTEYSTGRTLAGACASHDVATQFVVTRMNSAQMDAICQTHDGVILQSDEPDLIEPHCQEAQSLCQLSPGSRNDHPVDHIHPVTVEVRPHICQVSKPDALNVEIGPVPTTISSRTVPAYCARSCGVQVDWPGPTERYVPTVCHCCHHGPRRDRFVQALSSTDAMQSQATNSFAYVSSEGFETGRKSSVRQKLENLEVDNMYKKAQNGVETTNINQTQITNTNESLHLNIVQLGTNSKQKSSNLSQVNKSGSRPKSNPCDRTTHSAKLDGTGYADLITGGRHCPRHLGRVFVVASGENKGHEDDGTAIILTGNSSETEPIQSPFVVNSQSPNRSLNESEGEIPKGECSSCPQPSSWSTDSSPLRICTVGRRVTLYRPVCMSKELHRANRVFNTDGVVMDTTKTTTKLKKPKPEPREISSPQVEAKSIPLEEVHNSLWFCQSDQKLIPFTGTDRSTLQKSHGKLVAGNEQKDKLITASSAQEQVANHLRGLSKCETATATKNQARNVGPRTKPTSRTSHQEILPRLRIGCRAPQYVSRSTAPIGSSQPATKRPATVSSTCRSGSMTSVGEYESPRIRRRSLSRSDGIQTSRNFTAWYTVLPRSESGSAQPNRAPAFVLRESGARNTEKGIFPWNQSPRPISYRRSKPVFGKSQAVSKKSVCTQSKNATNGNGQCEQTEVMSKNYAEIRTLIDTYLSNARKRPTHVPQSKDITDTEIGSGSEQMGSSGPIQQHRRKSSSLPGTSVQGNQKHEPPTKRTDSREEHRLDSNEIPEKTRAHLLLFSKEKFPNNQQPKISPSPLQLTTRSNQESLSSLYPRAPLEDHSLASTTGFSSGHYQGDRCTTEEVMSSEIHAFDERLGMALRGTLDRILWESADQLLWKREPLSKEQIRRTYLNLSPFAESGTCDGPLSEINEPNFRNKEDYTRPFLERPESTDMVLKSDQTKLISQNSQAEKSSSLWCCAVWRRTRRSCSQ</sequence>
<name>A0A504YMA7_FASGI</name>
<accession>A0A504YMA7</accession>
<keyword evidence="3" id="KW-1185">Reference proteome</keyword>
<comment type="caution">
    <text evidence="2">The sequence shown here is derived from an EMBL/GenBank/DDBJ whole genome shotgun (WGS) entry which is preliminary data.</text>
</comment>
<feature type="compositionally biased region" description="Polar residues" evidence="1">
    <location>
        <begin position="1251"/>
        <end position="1261"/>
    </location>
</feature>
<feature type="compositionally biased region" description="Polar residues" evidence="1">
    <location>
        <begin position="1052"/>
        <end position="1081"/>
    </location>
</feature>
<feature type="region of interest" description="Disordered" evidence="1">
    <location>
        <begin position="917"/>
        <end position="937"/>
    </location>
</feature>
<feature type="compositionally biased region" description="Polar residues" evidence="1">
    <location>
        <begin position="1009"/>
        <end position="1019"/>
    </location>
</feature>
<evidence type="ECO:0000313" key="2">
    <source>
        <dbReference type="EMBL" id="TPP61426.1"/>
    </source>
</evidence>
<protein>
    <submittedName>
        <fullName evidence="2">Uncharacterized protein</fullName>
    </submittedName>
</protein>
<feature type="region of interest" description="Disordered" evidence="1">
    <location>
        <begin position="1052"/>
        <end position="1099"/>
    </location>
</feature>
<dbReference type="EMBL" id="SUNJ01008172">
    <property type="protein sequence ID" value="TPP61426.1"/>
    <property type="molecule type" value="Genomic_DNA"/>
</dbReference>
<feature type="compositionally biased region" description="Polar residues" evidence="1">
    <location>
        <begin position="1301"/>
        <end position="1323"/>
    </location>
</feature>
<feature type="compositionally biased region" description="Polar residues" evidence="1">
    <location>
        <begin position="833"/>
        <end position="852"/>
    </location>
</feature>
<proteinExistence type="predicted"/>
<feature type="compositionally biased region" description="Polar residues" evidence="1">
    <location>
        <begin position="750"/>
        <end position="770"/>
    </location>
</feature>
<feature type="compositionally biased region" description="Polar residues" evidence="1">
    <location>
        <begin position="1229"/>
        <end position="1243"/>
    </location>
</feature>